<evidence type="ECO:0000259" key="7">
    <source>
        <dbReference type="PROSITE" id="PS51762"/>
    </source>
</evidence>
<dbReference type="Pfam" id="PF00722">
    <property type="entry name" value="Glyco_hydro_16"/>
    <property type="match status" value="1"/>
</dbReference>
<dbReference type="GO" id="GO:0004553">
    <property type="term" value="F:hydrolase activity, hydrolyzing O-glycosyl compounds"/>
    <property type="evidence" value="ECO:0007669"/>
    <property type="project" value="InterPro"/>
</dbReference>
<dbReference type="Gene3D" id="2.60.120.200">
    <property type="match status" value="1"/>
</dbReference>
<dbReference type="EC" id="2.4.1.207" evidence="2"/>
<dbReference type="GO" id="GO:0016762">
    <property type="term" value="F:xyloglucan:xyloglucosyl transferase activity"/>
    <property type="evidence" value="ECO:0007669"/>
    <property type="project" value="UniProtKB-EC"/>
</dbReference>
<evidence type="ECO:0000256" key="2">
    <source>
        <dbReference type="ARBA" id="ARBA00012152"/>
    </source>
</evidence>
<evidence type="ECO:0000256" key="1">
    <source>
        <dbReference type="ARBA" id="ARBA00009717"/>
    </source>
</evidence>
<keyword evidence="3" id="KW-0808">Transferase</keyword>
<dbReference type="PROSITE" id="PS51762">
    <property type="entry name" value="GH16_2"/>
    <property type="match status" value="1"/>
</dbReference>
<feature type="region of interest" description="Disordered" evidence="6">
    <location>
        <begin position="753"/>
        <end position="780"/>
    </location>
</feature>
<keyword evidence="9" id="KW-1185">Reference proteome</keyword>
<dbReference type="Pfam" id="PF06955">
    <property type="entry name" value="XET_C"/>
    <property type="match status" value="1"/>
</dbReference>
<name>A0A5J4ZDB3_9ASTE</name>
<dbReference type="InterPro" id="IPR010713">
    <property type="entry name" value="XET_C"/>
</dbReference>
<dbReference type="InterPro" id="IPR013320">
    <property type="entry name" value="ConA-like_dom_sf"/>
</dbReference>
<reference evidence="8 9" key="1">
    <citation type="submission" date="2019-09" db="EMBL/GenBank/DDBJ databases">
        <title>A chromosome-level genome assembly of the Chinese tupelo Nyssa sinensis.</title>
        <authorList>
            <person name="Yang X."/>
            <person name="Kang M."/>
            <person name="Yang Y."/>
            <person name="Xiong H."/>
            <person name="Wang M."/>
            <person name="Zhang Z."/>
            <person name="Wang Z."/>
            <person name="Wu H."/>
            <person name="Ma T."/>
            <person name="Liu J."/>
            <person name="Xi Z."/>
        </authorList>
    </citation>
    <scope>NUCLEOTIDE SEQUENCE [LARGE SCALE GENOMIC DNA]</scope>
    <source>
        <strain evidence="8">J267</strain>
        <tissue evidence="8">Leaf</tissue>
    </source>
</reference>
<dbReference type="PANTHER" id="PTHR31956:SF28">
    <property type="entry name" value="NON-SPECIFIC PHOSPHOLIPASE C4-RELATED"/>
    <property type="match status" value="1"/>
</dbReference>
<comment type="catalytic activity">
    <reaction evidence="5">
        <text>breaks a beta-(1-&gt;4) bond in the backbone of a xyloglucan and transfers the xyloglucanyl segment on to O-4 of the non-reducing terminal glucose residue of an acceptor, which can be a xyloglucan or an oligosaccharide of xyloglucan.</text>
        <dbReference type="EC" id="2.4.1.207"/>
    </reaction>
</comment>
<dbReference type="GO" id="GO:0009395">
    <property type="term" value="P:phospholipid catabolic process"/>
    <property type="evidence" value="ECO:0007669"/>
    <property type="project" value="TreeGrafter"/>
</dbReference>
<dbReference type="SUPFAM" id="SSF49899">
    <property type="entry name" value="Concanavalin A-like lectins/glucanases"/>
    <property type="match status" value="1"/>
</dbReference>
<comment type="similarity">
    <text evidence="1">Belongs to the bacterial phospholipase C family.</text>
</comment>
<dbReference type="Proteomes" id="UP000325577">
    <property type="component" value="Linkage Group LG9"/>
</dbReference>
<dbReference type="GO" id="GO:0042578">
    <property type="term" value="F:phosphoric ester hydrolase activity"/>
    <property type="evidence" value="ECO:0007669"/>
    <property type="project" value="UniProtKB-ARBA"/>
</dbReference>
<dbReference type="Gene3D" id="3.40.720.10">
    <property type="entry name" value="Alkaline Phosphatase, subunit A"/>
    <property type="match status" value="2"/>
</dbReference>
<dbReference type="InterPro" id="IPR017850">
    <property type="entry name" value="Alkaline_phosphatase_core_sf"/>
</dbReference>
<dbReference type="InterPro" id="IPR007312">
    <property type="entry name" value="Phosphoesterase"/>
</dbReference>
<dbReference type="GO" id="GO:0048046">
    <property type="term" value="C:apoplast"/>
    <property type="evidence" value="ECO:0007669"/>
    <property type="project" value="InterPro"/>
</dbReference>
<evidence type="ECO:0000256" key="4">
    <source>
        <dbReference type="ARBA" id="ARBA00022801"/>
    </source>
</evidence>
<feature type="domain" description="GH16" evidence="7">
    <location>
        <begin position="382"/>
        <end position="666"/>
    </location>
</feature>
<evidence type="ECO:0000256" key="3">
    <source>
        <dbReference type="ARBA" id="ARBA00022679"/>
    </source>
</evidence>
<evidence type="ECO:0000313" key="8">
    <source>
        <dbReference type="EMBL" id="KAA8515764.1"/>
    </source>
</evidence>
<dbReference type="EMBL" id="CM018052">
    <property type="protein sequence ID" value="KAA8515764.1"/>
    <property type="molecule type" value="Genomic_DNA"/>
</dbReference>
<accession>A0A5J4ZDB3</accession>
<dbReference type="InterPro" id="IPR000757">
    <property type="entry name" value="Beta-glucanase-like"/>
</dbReference>
<evidence type="ECO:0000313" key="9">
    <source>
        <dbReference type="Proteomes" id="UP000325577"/>
    </source>
</evidence>
<dbReference type="OrthoDB" id="5135119at2759"/>
<dbReference type="PANTHER" id="PTHR31956">
    <property type="entry name" value="NON-SPECIFIC PHOSPHOLIPASE C4-RELATED"/>
    <property type="match status" value="1"/>
</dbReference>
<dbReference type="AlphaFoldDB" id="A0A5J4ZDB3"/>
<feature type="compositionally biased region" description="Polar residues" evidence="6">
    <location>
        <begin position="768"/>
        <end position="780"/>
    </location>
</feature>
<gene>
    <name evidence="8" type="ORF">F0562_018625</name>
</gene>
<sequence length="780" mass="88953">MAYEATNPYPIKTVVVLVQENRSFDHMLGWMKSLNPEIDGVTGSESNPISTSDSNLSRIHYGDQSGYVEPDPGHSFEAIYEQVFGEPWSESSSSKNLVPAMEGFARQAESVEKGLSEIVMNGFKPDAIPVFKELVSEFAVCDRWFASLPTLTQPNRLFIHSATSNGAISNDTKMLIQGYPQKTIFDSLDEAGLSFGIYHPYPPSTLFYRNLRKLKYLDNFHQFDLHFKRHCKEGKLPNYVVIEQRYFETKLLPGNDDHPSHDVSEGQKLVKEVYEALRSSPQWNEILFIIIYDEHGGFYDHVPTPVTGVPSPDGIVGPEPYNFQFDRLGVRVPAILISPWIERGTVLHGPSGPYPTSEFEHSSIPATVKKIFNLNEFLTKRDEWAGTFEGVVNRSSPRTDCPVTLPDPVKMREIEAKEDAKLSEFQEELVQMAAALNGDHRKDIYPLKLVENMTVLDAVSYVGGAFKTFLDECDKAKKSGADESYIVCLENPPLQTASKSFLHKIFSCLSADLYNHALFSARIKLPSDYTAGVVVAFYTSNGEIFRKTHDELDFEFLGNVRGKRWRFQTNVYGNGSTSRGREERYNLWFDPSREFHRYSILWTNNKIIFYIDEVPIREIIRNDAMGGDYPSKPMSLYATIWDASNWATSGGKYKVNYKYAPFVAEFTNLVLHGCAVDPIQEVSTTSCTEKDDQLEGLDYAGVTPKRRMAMNKFRQKFMYYSYCYDSLRYPIPPPECVIDPLEKQRFKDTGKLKFEERHHHHSKKRSQASRIKNYGNQDDV</sequence>
<evidence type="ECO:0000256" key="6">
    <source>
        <dbReference type="SAM" id="MobiDB-lite"/>
    </source>
</evidence>
<dbReference type="Pfam" id="PF04185">
    <property type="entry name" value="Phosphoesterase"/>
    <property type="match status" value="1"/>
</dbReference>
<evidence type="ECO:0000256" key="5">
    <source>
        <dbReference type="ARBA" id="ARBA00034022"/>
    </source>
</evidence>
<keyword evidence="4" id="KW-0378">Hydrolase</keyword>
<protein>
    <recommendedName>
        <fullName evidence="2">xyloglucan:xyloglucosyl transferase</fullName>
        <ecNumber evidence="2">2.4.1.207</ecNumber>
    </recommendedName>
</protein>
<dbReference type="GO" id="GO:0044042">
    <property type="term" value="P:glucan metabolic process"/>
    <property type="evidence" value="ECO:0007669"/>
    <property type="project" value="InterPro"/>
</dbReference>
<proteinExistence type="inferred from homology"/>
<organism evidence="8 9">
    <name type="scientific">Nyssa sinensis</name>
    <dbReference type="NCBI Taxonomy" id="561372"/>
    <lineage>
        <taxon>Eukaryota</taxon>
        <taxon>Viridiplantae</taxon>
        <taxon>Streptophyta</taxon>
        <taxon>Embryophyta</taxon>
        <taxon>Tracheophyta</taxon>
        <taxon>Spermatophyta</taxon>
        <taxon>Magnoliopsida</taxon>
        <taxon>eudicotyledons</taxon>
        <taxon>Gunneridae</taxon>
        <taxon>Pentapetalae</taxon>
        <taxon>asterids</taxon>
        <taxon>Cornales</taxon>
        <taxon>Nyssaceae</taxon>
        <taxon>Nyssa</taxon>
    </lineage>
</organism>
<feature type="compositionally biased region" description="Basic residues" evidence="6">
    <location>
        <begin position="758"/>
        <end position="767"/>
    </location>
</feature>
<dbReference type="FunFam" id="3.40.720.10:FF:000011">
    <property type="entry name" value="Non-specific phospholipase C1"/>
    <property type="match status" value="1"/>
</dbReference>